<dbReference type="GO" id="GO:0009007">
    <property type="term" value="F:site-specific DNA-methyltransferase (adenine-specific) activity"/>
    <property type="evidence" value="ECO:0007669"/>
    <property type="project" value="UniProtKB-EC"/>
</dbReference>
<dbReference type="eggNOG" id="COG0338">
    <property type="taxonomic scope" value="Bacteria"/>
</dbReference>
<evidence type="ECO:0000256" key="3">
    <source>
        <dbReference type="ARBA" id="ARBA00022603"/>
    </source>
</evidence>
<feature type="binding site" evidence="7">
    <location>
        <position position="53"/>
    </location>
    <ligand>
        <name>S-adenosyl-L-methionine</name>
        <dbReference type="ChEBI" id="CHEBI:59789"/>
    </ligand>
</feature>
<evidence type="ECO:0000313" key="9">
    <source>
        <dbReference type="Proteomes" id="UP000002892"/>
    </source>
</evidence>
<dbReference type="GO" id="GO:0043565">
    <property type="term" value="F:sequence-specific DNA binding"/>
    <property type="evidence" value="ECO:0007669"/>
    <property type="project" value="TreeGrafter"/>
</dbReference>
<feature type="binding site" evidence="7">
    <location>
        <position position="11"/>
    </location>
    <ligand>
        <name>S-adenosyl-L-methionine</name>
        <dbReference type="ChEBI" id="CHEBI:59789"/>
    </ligand>
</feature>
<feature type="binding site" evidence="7">
    <location>
        <position position="7"/>
    </location>
    <ligand>
        <name>S-adenosyl-L-methionine</name>
        <dbReference type="ChEBI" id="CHEBI:59789"/>
    </ligand>
</feature>
<accession>I4D3N4</accession>
<dbReference type="NCBIfam" id="TIGR00571">
    <property type="entry name" value="dam"/>
    <property type="match status" value="1"/>
</dbReference>
<dbReference type="EC" id="2.1.1.72" evidence="2"/>
<dbReference type="InterPro" id="IPR023095">
    <property type="entry name" value="Ade_MeTrfase_dom_2"/>
</dbReference>
<evidence type="ECO:0000256" key="5">
    <source>
        <dbReference type="ARBA" id="ARBA00022691"/>
    </source>
</evidence>
<evidence type="ECO:0000256" key="2">
    <source>
        <dbReference type="ARBA" id="ARBA00011900"/>
    </source>
</evidence>
<dbReference type="InterPro" id="IPR012263">
    <property type="entry name" value="M_m6A_EcoRV"/>
</dbReference>
<reference evidence="8 9" key="1">
    <citation type="journal article" date="2012" name="J. Bacteriol.">
        <title>Complete genome sequences of Desulfosporosinus orientis DSM765T, Desulfosporosinus youngiae DSM17734T, Desulfosporosinus meridiei DSM13257T, and Desulfosporosinus acidiphilus DSM22704T.</title>
        <authorList>
            <person name="Pester M."/>
            <person name="Brambilla E."/>
            <person name="Alazard D."/>
            <person name="Rattei T."/>
            <person name="Weinmaier T."/>
            <person name="Han J."/>
            <person name="Lucas S."/>
            <person name="Lapidus A."/>
            <person name="Cheng J.F."/>
            <person name="Goodwin L."/>
            <person name="Pitluck S."/>
            <person name="Peters L."/>
            <person name="Ovchinnikova G."/>
            <person name="Teshima H."/>
            <person name="Detter J.C."/>
            <person name="Han C.S."/>
            <person name="Tapia R."/>
            <person name="Land M.L."/>
            <person name="Hauser L."/>
            <person name="Kyrpides N.C."/>
            <person name="Ivanova N.N."/>
            <person name="Pagani I."/>
            <person name="Huntmann M."/>
            <person name="Wei C.L."/>
            <person name="Davenport K.W."/>
            <person name="Daligault H."/>
            <person name="Chain P.S."/>
            <person name="Chen A."/>
            <person name="Mavromatis K."/>
            <person name="Markowitz V."/>
            <person name="Szeto E."/>
            <person name="Mikhailova N."/>
            <person name="Pati A."/>
            <person name="Wagner M."/>
            <person name="Woyke T."/>
            <person name="Ollivier B."/>
            <person name="Klenk H.P."/>
            <person name="Spring S."/>
            <person name="Loy A."/>
        </authorList>
    </citation>
    <scope>NUCLEOTIDE SEQUENCE [LARGE SCALE GENOMIC DNA]</scope>
    <source>
        <strain evidence="9">DSM 22704 / JCM 16185 / SJ4</strain>
    </source>
</reference>
<dbReference type="AlphaFoldDB" id="I4D3N4"/>
<dbReference type="PIRSF" id="PIRSF000398">
    <property type="entry name" value="M_m6A_EcoRV"/>
    <property type="match status" value="1"/>
</dbReference>
<dbReference type="GO" id="GO:0006298">
    <property type="term" value="P:mismatch repair"/>
    <property type="evidence" value="ECO:0007669"/>
    <property type="project" value="TreeGrafter"/>
</dbReference>
<protein>
    <recommendedName>
        <fullName evidence="2">site-specific DNA-methyltransferase (adenine-specific)</fullName>
        <ecNumber evidence="2">2.1.1.72</ecNumber>
    </recommendedName>
</protein>
<dbReference type="Proteomes" id="UP000002892">
    <property type="component" value="Chromosome"/>
</dbReference>
<dbReference type="SUPFAM" id="SSF53335">
    <property type="entry name" value="S-adenosyl-L-methionine-dependent methyltransferases"/>
    <property type="match status" value="1"/>
</dbReference>
<comment type="catalytic activity">
    <reaction evidence="6">
        <text>a 2'-deoxyadenosine in DNA + S-adenosyl-L-methionine = an N(6)-methyl-2'-deoxyadenosine in DNA + S-adenosyl-L-homocysteine + H(+)</text>
        <dbReference type="Rhea" id="RHEA:15197"/>
        <dbReference type="Rhea" id="RHEA-COMP:12418"/>
        <dbReference type="Rhea" id="RHEA-COMP:12419"/>
        <dbReference type="ChEBI" id="CHEBI:15378"/>
        <dbReference type="ChEBI" id="CHEBI:57856"/>
        <dbReference type="ChEBI" id="CHEBI:59789"/>
        <dbReference type="ChEBI" id="CHEBI:90615"/>
        <dbReference type="ChEBI" id="CHEBI:90616"/>
        <dbReference type="EC" id="2.1.1.72"/>
    </reaction>
</comment>
<dbReference type="STRING" id="646529.Desaci_1385"/>
<dbReference type="GO" id="GO:1904047">
    <property type="term" value="F:S-adenosyl-L-methionine binding"/>
    <property type="evidence" value="ECO:0007669"/>
    <property type="project" value="TreeGrafter"/>
</dbReference>
<evidence type="ECO:0000313" key="8">
    <source>
        <dbReference type="EMBL" id="AFM40408.1"/>
    </source>
</evidence>
<name>I4D3N4_DESAJ</name>
<dbReference type="RefSeq" id="WP_014826415.1">
    <property type="nucleotide sequence ID" value="NC_018068.1"/>
</dbReference>
<dbReference type="Pfam" id="PF02086">
    <property type="entry name" value="MethyltransfD12"/>
    <property type="match status" value="1"/>
</dbReference>
<dbReference type="PANTHER" id="PTHR30481">
    <property type="entry name" value="DNA ADENINE METHYLASE"/>
    <property type="match status" value="1"/>
</dbReference>
<keyword evidence="3 8" id="KW-0489">Methyltransferase</keyword>
<dbReference type="Gene3D" id="3.40.50.150">
    <property type="entry name" value="Vaccinia Virus protein VP39"/>
    <property type="match status" value="1"/>
</dbReference>
<dbReference type="OrthoDB" id="9805629at2"/>
<proteinExistence type="inferred from homology"/>
<sequence length="266" mass="31086">MNSPIKWMGGKFRLRNRILEMLPQDHLCYVEVFGGAGWVLFAKSLSKIEVLNDVNGELINFFKVVRDKTQEFIRAFEYLLVSRQIFEDYKRANPQELDDIERAVRFYYLVHFSFGARMQSFIISPTGAKLVLKTLEQEIKQTRARLLNTIIENRDFEKLILSYDRPSTLFYCDPPYYGLTGYSSQGSEAFTVEDHIRLRDTLSCLQGRYLLSINDHPDIRELYSGFNIEEVSLRYSISRKDKSSLKNELLISNYQTYDMTNSQIAA</sequence>
<dbReference type="EMBL" id="CP003639">
    <property type="protein sequence ID" value="AFM40408.1"/>
    <property type="molecule type" value="Genomic_DNA"/>
</dbReference>
<keyword evidence="9" id="KW-1185">Reference proteome</keyword>
<dbReference type="KEGG" id="dai:Desaci_1385"/>
<feature type="binding site" evidence="7">
    <location>
        <position position="173"/>
    </location>
    <ligand>
        <name>S-adenosyl-L-methionine</name>
        <dbReference type="ChEBI" id="CHEBI:59789"/>
    </ligand>
</feature>
<dbReference type="GO" id="GO:0009307">
    <property type="term" value="P:DNA restriction-modification system"/>
    <property type="evidence" value="ECO:0007669"/>
    <property type="project" value="InterPro"/>
</dbReference>
<evidence type="ECO:0000256" key="6">
    <source>
        <dbReference type="ARBA" id="ARBA00047942"/>
    </source>
</evidence>
<keyword evidence="5" id="KW-0949">S-adenosyl-L-methionine</keyword>
<evidence type="ECO:0000256" key="4">
    <source>
        <dbReference type="ARBA" id="ARBA00022679"/>
    </source>
</evidence>
<keyword evidence="4" id="KW-0808">Transferase</keyword>
<gene>
    <name evidence="8" type="ordered locus">Desaci_1385</name>
</gene>
<evidence type="ECO:0000256" key="1">
    <source>
        <dbReference type="ARBA" id="ARBA00006594"/>
    </source>
</evidence>
<dbReference type="HOGENOM" id="CLU_063430_1_0_9"/>
<dbReference type="PRINTS" id="PR00505">
    <property type="entry name" value="D12N6MTFRASE"/>
</dbReference>
<dbReference type="REBASE" id="49202">
    <property type="entry name" value="M.DacSJ4ORF1385P"/>
</dbReference>
<dbReference type="Gene3D" id="1.10.1020.10">
    <property type="entry name" value="Adenine-specific Methyltransferase, Domain 2"/>
    <property type="match status" value="1"/>
</dbReference>
<dbReference type="InterPro" id="IPR029063">
    <property type="entry name" value="SAM-dependent_MTases_sf"/>
</dbReference>
<dbReference type="InterPro" id="IPR012327">
    <property type="entry name" value="MeTrfase_D12"/>
</dbReference>
<dbReference type="GO" id="GO:0032259">
    <property type="term" value="P:methylation"/>
    <property type="evidence" value="ECO:0007669"/>
    <property type="project" value="UniProtKB-KW"/>
</dbReference>
<organism evidence="8 9">
    <name type="scientific">Desulfosporosinus acidiphilus (strain DSM 22704 / JCM 16185 / SJ4)</name>
    <dbReference type="NCBI Taxonomy" id="646529"/>
    <lineage>
        <taxon>Bacteria</taxon>
        <taxon>Bacillati</taxon>
        <taxon>Bacillota</taxon>
        <taxon>Clostridia</taxon>
        <taxon>Eubacteriales</taxon>
        <taxon>Desulfitobacteriaceae</taxon>
        <taxon>Desulfosporosinus</taxon>
    </lineage>
</organism>
<evidence type="ECO:0000256" key="7">
    <source>
        <dbReference type="PIRSR" id="PIRSR000398-1"/>
    </source>
</evidence>
<comment type="similarity">
    <text evidence="1">Belongs to the N(4)/N(6)-methyltransferase family.</text>
</comment>
<dbReference type="PANTHER" id="PTHR30481:SF4">
    <property type="entry name" value="SITE-SPECIFIC DNA-METHYLTRANSFERASE (ADENINE-SPECIFIC)"/>
    <property type="match status" value="1"/>
</dbReference>